<feature type="transmembrane region" description="Helical" evidence="6">
    <location>
        <begin position="169"/>
        <end position="186"/>
    </location>
</feature>
<accession>A0AA90NYN9</accession>
<comment type="caution">
    <text evidence="8">The sequence shown here is derived from an EMBL/GenBank/DDBJ whole genome shotgun (WGS) entry which is preliminary data.</text>
</comment>
<protein>
    <submittedName>
        <fullName evidence="8">DMT family transporter</fullName>
    </submittedName>
</protein>
<reference evidence="8" key="1">
    <citation type="submission" date="2023-07" db="EMBL/GenBank/DDBJ databases">
        <title>Murine gut Bacillus species.</title>
        <authorList>
            <person name="Gutman E."/>
            <person name="Hashuel R."/>
            <person name="Litvak Y."/>
        </authorList>
    </citation>
    <scope>NUCLEOTIDE SEQUENCE</scope>
    <source>
        <strain evidence="8">RU283</strain>
    </source>
</reference>
<evidence type="ECO:0000313" key="9">
    <source>
        <dbReference type="Proteomes" id="UP001178277"/>
    </source>
</evidence>
<dbReference type="InterPro" id="IPR050638">
    <property type="entry name" value="AA-Vitamin_Transporters"/>
</dbReference>
<gene>
    <name evidence="8" type="ORF">Q8G35_26775</name>
</gene>
<comment type="subcellular location">
    <subcellularLocation>
        <location evidence="1">Endomembrane system</location>
        <topology evidence="1">Multi-pass membrane protein</topology>
    </subcellularLocation>
</comment>
<dbReference type="GO" id="GO:0016020">
    <property type="term" value="C:membrane"/>
    <property type="evidence" value="ECO:0007669"/>
    <property type="project" value="UniProtKB-SubCell"/>
</dbReference>
<keyword evidence="4 6" id="KW-1133">Transmembrane helix</keyword>
<dbReference type="InterPro" id="IPR037185">
    <property type="entry name" value="EmrE-like"/>
</dbReference>
<keyword evidence="5 6" id="KW-0472">Membrane</keyword>
<organism evidence="8 9">
    <name type="scientific">Peribacillus simplex</name>
    <dbReference type="NCBI Taxonomy" id="1478"/>
    <lineage>
        <taxon>Bacteria</taxon>
        <taxon>Bacillati</taxon>
        <taxon>Bacillota</taxon>
        <taxon>Bacilli</taxon>
        <taxon>Bacillales</taxon>
        <taxon>Bacillaceae</taxon>
        <taxon>Peribacillus</taxon>
    </lineage>
</organism>
<dbReference type="Proteomes" id="UP001178277">
    <property type="component" value="Unassembled WGS sequence"/>
</dbReference>
<evidence type="ECO:0000256" key="3">
    <source>
        <dbReference type="ARBA" id="ARBA00022692"/>
    </source>
</evidence>
<dbReference type="SUPFAM" id="SSF103481">
    <property type="entry name" value="Multidrug resistance efflux transporter EmrE"/>
    <property type="match status" value="2"/>
</dbReference>
<feature type="transmembrane region" description="Helical" evidence="6">
    <location>
        <begin position="54"/>
        <end position="72"/>
    </location>
</feature>
<evidence type="ECO:0000256" key="4">
    <source>
        <dbReference type="ARBA" id="ARBA00022989"/>
    </source>
</evidence>
<dbReference type="PANTHER" id="PTHR32322:SF2">
    <property type="entry name" value="EAMA DOMAIN-CONTAINING PROTEIN"/>
    <property type="match status" value="1"/>
</dbReference>
<dbReference type="Pfam" id="PF00892">
    <property type="entry name" value="EamA"/>
    <property type="match status" value="1"/>
</dbReference>
<feature type="domain" description="EamA" evidence="7">
    <location>
        <begin position="55"/>
        <end position="186"/>
    </location>
</feature>
<feature type="transmembrane region" description="Helical" evidence="6">
    <location>
        <begin position="143"/>
        <end position="163"/>
    </location>
</feature>
<name>A0AA90NYN9_9BACI</name>
<evidence type="ECO:0000256" key="1">
    <source>
        <dbReference type="ARBA" id="ARBA00004127"/>
    </source>
</evidence>
<evidence type="ECO:0000259" key="7">
    <source>
        <dbReference type="Pfam" id="PF00892"/>
    </source>
</evidence>
<dbReference type="PANTHER" id="PTHR32322">
    <property type="entry name" value="INNER MEMBRANE TRANSPORTER"/>
    <property type="match status" value="1"/>
</dbReference>
<evidence type="ECO:0000256" key="6">
    <source>
        <dbReference type="SAM" id="Phobius"/>
    </source>
</evidence>
<evidence type="ECO:0000256" key="2">
    <source>
        <dbReference type="ARBA" id="ARBA00007362"/>
    </source>
</evidence>
<evidence type="ECO:0000256" key="5">
    <source>
        <dbReference type="ARBA" id="ARBA00023136"/>
    </source>
</evidence>
<feature type="transmembrane region" description="Helical" evidence="6">
    <location>
        <begin position="114"/>
        <end position="136"/>
    </location>
</feature>
<dbReference type="InterPro" id="IPR000620">
    <property type="entry name" value="EamA_dom"/>
</dbReference>
<feature type="transmembrane region" description="Helical" evidence="6">
    <location>
        <begin position="84"/>
        <end position="102"/>
    </location>
</feature>
<comment type="similarity">
    <text evidence="2">Belongs to the EamA transporter family.</text>
</comment>
<dbReference type="AlphaFoldDB" id="A0AA90NYN9"/>
<feature type="transmembrane region" description="Helical" evidence="6">
    <location>
        <begin position="25"/>
        <end position="42"/>
    </location>
</feature>
<dbReference type="RefSeq" id="WP_305162844.1">
    <property type="nucleotide sequence ID" value="NZ_JAUUTP010000054.1"/>
</dbReference>
<dbReference type="EMBL" id="JAUUTP010000054">
    <property type="protein sequence ID" value="MDP1421863.1"/>
    <property type="molecule type" value="Genomic_DNA"/>
</dbReference>
<sequence>MLIAMVPVFTLVFFVLLFKKKASKFEIVSIVLGFLGIVILSWPTQGIMNVSGNILGNVLLILAAISFALSLMEKLEDGSPVVHMRNVLWIASIVLIPLALLFEKPLQMDINHTQIFSIIILGMFHAGIVYMLYNLLIQREGALFASFSNYNVPVIGVTLGYVVLKEPLFSQHKIGMLIILFALLFSNEDIFRKWVR</sequence>
<proteinExistence type="inferred from homology"/>
<keyword evidence="3 6" id="KW-0812">Transmembrane</keyword>
<evidence type="ECO:0000313" key="8">
    <source>
        <dbReference type="EMBL" id="MDP1421863.1"/>
    </source>
</evidence>